<comment type="caution">
    <text evidence="7">The sequence shown here is derived from an EMBL/GenBank/DDBJ whole genome shotgun (WGS) entry which is preliminary data.</text>
</comment>
<accession>A0A3E1R8I9</accession>
<dbReference type="Proteomes" id="UP000260665">
    <property type="component" value="Unassembled WGS sequence"/>
</dbReference>
<keyword evidence="4" id="KW-0963">Cytoplasm</keyword>
<evidence type="ECO:0000256" key="3">
    <source>
        <dbReference type="ARBA" id="ARBA00022296"/>
    </source>
</evidence>
<dbReference type="GO" id="GO:0006310">
    <property type="term" value="P:DNA recombination"/>
    <property type="evidence" value="ECO:0007669"/>
    <property type="project" value="UniProtKB-KW"/>
</dbReference>
<feature type="chain" id="PRO_5017750684" description="Recombination-associated protein RdgC" evidence="6">
    <location>
        <begin position="19"/>
        <end position="305"/>
    </location>
</feature>
<keyword evidence="8" id="KW-1185">Reference proteome</keyword>
<evidence type="ECO:0000313" key="7">
    <source>
        <dbReference type="EMBL" id="RFO95637.1"/>
    </source>
</evidence>
<evidence type="ECO:0000256" key="6">
    <source>
        <dbReference type="SAM" id="SignalP"/>
    </source>
</evidence>
<dbReference type="GO" id="GO:0043590">
    <property type="term" value="C:bacterial nucleoid"/>
    <property type="evidence" value="ECO:0007669"/>
    <property type="project" value="TreeGrafter"/>
</dbReference>
<comment type="subcellular location">
    <subcellularLocation>
        <location evidence="1">Cytoplasm</location>
        <location evidence="1">Nucleoid</location>
    </subcellularLocation>
</comment>
<dbReference type="GO" id="GO:0000018">
    <property type="term" value="P:regulation of DNA recombination"/>
    <property type="evidence" value="ECO:0007669"/>
    <property type="project" value="TreeGrafter"/>
</dbReference>
<sequence>MFKNVMMYRMLSPWTVTAAQLEAALEPARYVECAGSQEKAVGWVEPRGQANAALVEVVGGQWILKLMVETKVLPASVVKRRAQEQLAQIEATTGRKPGKKEAREVLDDARMSLLPMAFTKQGATVVWIDPQAMLLVLDAGSQGRADEVMSCLVNAIEGFAVQLINTQMSPAAAMAQWLAAKEAPPGFTVDRECELKAADESKAVVRYTRHALDTDEVTEHIAMGKMPTRLAMTWNDHVSFVLTEALQLKKVAVLDVVFEAASALASDGRDDNFDADVAIATGELQKLIPDLLEALGSEVLPIPPA</sequence>
<dbReference type="NCBIfam" id="NF001464">
    <property type="entry name" value="PRK00321.1-5"/>
    <property type="match status" value="1"/>
</dbReference>
<reference evidence="7 8" key="1">
    <citation type="submission" date="2018-05" db="EMBL/GenBank/DDBJ databases">
        <title>Rhodoferax soyangensis sp.nov., isolated from an oligotrophic freshwater lake.</title>
        <authorList>
            <person name="Park M."/>
        </authorList>
    </citation>
    <scope>NUCLEOTIDE SEQUENCE [LARGE SCALE GENOMIC DNA]</scope>
    <source>
        <strain evidence="7 8">IMCC26218</strain>
    </source>
</reference>
<dbReference type="AlphaFoldDB" id="A0A3E1R8I9"/>
<protein>
    <recommendedName>
        <fullName evidence="3">Recombination-associated protein RdgC</fullName>
    </recommendedName>
</protein>
<comment type="similarity">
    <text evidence="2">Belongs to the RdgC family.</text>
</comment>
<dbReference type="Pfam" id="PF04381">
    <property type="entry name" value="RdgC"/>
    <property type="match status" value="1"/>
</dbReference>
<gene>
    <name evidence="7" type="ORF">DIC66_17730</name>
</gene>
<keyword evidence="6" id="KW-0732">Signal</keyword>
<feature type="signal peptide" evidence="6">
    <location>
        <begin position="1"/>
        <end position="18"/>
    </location>
</feature>
<dbReference type="EMBL" id="QFZK01000014">
    <property type="protein sequence ID" value="RFO95637.1"/>
    <property type="molecule type" value="Genomic_DNA"/>
</dbReference>
<name>A0A3E1R8I9_9BURK</name>
<keyword evidence="5" id="KW-0233">DNA recombination</keyword>
<evidence type="ECO:0000256" key="2">
    <source>
        <dbReference type="ARBA" id="ARBA00008657"/>
    </source>
</evidence>
<evidence type="ECO:0000256" key="5">
    <source>
        <dbReference type="ARBA" id="ARBA00023172"/>
    </source>
</evidence>
<dbReference type="PANTHER" id="PTHR38103">
    <property type="entry name" value="RECOMBINATION-ASSOCIATED PROTEIN RDGC"/>
    <property type="match status" value="1"/>
</dbReference>
<dbReference type="RefSeq" id="WP_117179429.1">
    <property type="nucleotide sequence ID" value="NZ_QFZK01000014.1"/>
</dbReference>
<evidence type="ECO:0000313" key="8">
    <source>
        <dbReference type="Proteomes" id="UP000260665"/>
    </source>
</evidence>
<evidence type="ECO:0000256" key="1">
    <source>
        <dbReference type="ARBA" id="ARBA00004453"/>
    </source>
</evidence>
<proteinExistence type="inferred from homology"/>
<dbReference type="NCBIfam" id="NF001463">
    <property type="entry name" value="PRK00321.1-4"/>
    <property type="match status" value="1"/>
</dbReference>
<dbReference type="GO" id="GO:0003690">
    <property type="term" value="F:double-stranded DNA binding"/>
    <property type="evidence" value="ECO:0007669"/>
    <property type="project" value="TreeGrafter"/>
</dbReference>
<evidence type="ECO:0000256" key="4">
    <source>
        <dbReference type="ARBA" id="ARBA00022490"/>
    </source>
</evidence>
<dbReference type="OrthoDB" id="5290530at2"/>
<organism evidence="7 8">
    <name type="scientific">Rhodoferax lacus</name>
    <dbReference type="NCBI Taxonomy" id="2184758"/>
    <lineage>
        <taxon>Bacteria</taxon>
        <taxon>Pseudomonadati</taxon>
        <taxon>Pseudomonadota</taxon>
        <taxon>Betaproteobacteria</taxon>
        <taxon>Burkholderiales</taxon>
        <taxon>Comamonadaceae</taxon>
        <taxon>Rhodoferax</taxon>
    </lineage>
</organism>
<dbReference type="PANTHER" id="PTHR38103:SF1">
    <property type="entry name" value="RECOMBINATION-ASSOCIATED PROTEIN RDGC"/>
    <property type="match status" value="1"/>
</dbReference>
<dbReference type="InterPro" id="IPR007476">
    <property type="entry name" value="RdgC"/>
</dbReference>